<reference evidence="1" key="1">
    <citation type="submission" date="2020-11" db="EMBL/GenBank/DDBJ databases">
        <authorList>
            <person name="Whitehead M."/>
        </authorList>
    </citation>
    <scope>NUCLEOTIDE SEQUENCE</scope>
    <source>
        <strain evidence="1">EGII</strain>
    </source>
</reference>
<accession>A0A811VAG8</accession>
<protein>
    <submittedName>
        <fullName evidence="1">(Mediterranean fruit fly) hypothetical protein</fullName>
    </submittedName>
</protein>
<organism evidence="1 2">
    <name type="scientific">Ceratitis capitata</name>
    <name type="common">Mediterranean fruit fly</name>
    <name type="synonym">Tephritis capitata</name>
    <dbReference type="NCBI Taxonomy" id="7213"/>
    <lineage>
        <taxon>Eukaryota</taxon>
        <taxon>Metazoa</taxon>
        <taxon>Ecdysozoa</taxon>
        <taxon>Arthropoda</taxon>
        <taxon>Hexapoda</taxon>
        <taxon>Insecta</taxon>
        <taxon>Pterygota</taxon>
        <taxon>Neoptera</taxon>
        <taxon>Endopterygota</taxon>
        <taxon>Diptera</taxon>
        <taxon>Brachycera</taxon>
        <taxon>Muscomorpha</taxon>
        <taxon>Tephritoidea</taxon>
        <taxon>Tephritidae</taxon>
        <taxon>Ceratitis</taxon>
        <taxon>Ceratitis</taxon>
    </lineage>
</organism>
<gene>
    <name evidence="1" type="ORF">CCAP1982_LOCUS20071</name>
</gene>
<proteinExistence type="predicted"/>
<name>A0A811VAG8_CERCA</name>
<evidence type="ECO:0000313" key="1">
    <source>
        <dbReference type="EMBL" id="CAD7011961.1"/>
    </source>
</evidence>
<keyword evidence="2" id="KW-1185">Reference proteome</keyword>
<evidence type="ECO:0000313" key="2">
    <source>
        <dbReference type="Proteomes" id="UP000606786"/>
    </source>
</evidence>
<dbReference type="AlphaFoldDB" id="A0A811VAG8"/>
<sequence>MACYLFMAASKVLRPNLKLVVATGRVKALTFYHWMRISIVLYHHTSFDRIKYFSWFWITHLGLSKIPSLPCLPYMDLLSLKALKISLKKPEFDCILNPLETQF</sequence>
<dbReference type="EMBL" id="CAJHJT010000056">
    <property type="protein sequence ID" value="CAD7011961.1"/>
    <property type="molecule type" value="Genomic_DNA"/>
</dbReference>
<dbReference type="Proteomes" id="UP000606786">
    <property type="component" value="Unassembled WGS sequence"/>
</dbReference>
<comment type="caution">
    <text evidence="1">The sequence shown here is derived from an EMBL/GenBank/DDBJ whole genome shotgun (WGS) entry which is preliminary data.</text>
</comment>